<proteinExistence type="predicted"/>
<dbReference type="EMBL" id="WJXA01000012">
    <property type="protein sequence ID" value="KAF7124063.1"/>
    <property type="molecule type" value="Genomic_DNA"/>
</dbReference>
<keyword evidence="2" id="KW-1185">Reference proteome</keyword>
<accession>A0A834G3X6</accession>
<gene>
    <name evidence="1" type="ORF">RHSIM_Rhsim12G0122500</name>
</gene>
<sequence length="66" mass="7726">MRWYFSSMESVDLKFTRTVTKGATRYGILGQAQNKQIKQISNISKQAMEMMKAALGPWEWKRLKIN</sequence>
<protein>
    <submittedName>
        <fullName evidence="1">Uncharacterized protein</fullName>
    </submittedName>
</protein>
<evidence type="ECO:0000313" key="2">
    <source>
        <dbReference type="Proteomes" id="UP000626092"/>
    </source>
</evidence>
<reference evidence="1" key="1">
    <citation type="submission" date="2019-11" db="EMBL/GenBank/DDBJ databases">
        <authorList>
            <person name="Liu Y."/>
            <person name="Hou J."/>
            <person name="Li T.-Q."/>
            <person name="Guan C.-H."/>
            <person name="Wu X."/>
            <person name="Wu H.-Z."/>
            <person name="Ling F."/>
            <person name="Zhang R."/>
            <person name="Shi X.-G."/>
            <person name="Ren J.-P."/>
            <person name="Chen E.-F."/>
            <person name="Sun J.-M."/>
        </authorList>
    </citation>
    <scope>NUCLEOTIDE SEQUENCE</scope>
    <source>
        <strain evidence="1">Adult_tree_wgs_1</strain>
        <tissue evidence="1">Leaves</tissue>
    </source>
</reference>
<comment type="caution">
    <text evidence="1">The sequence shown here is derived from an EMBL/GenBank/DDBJ whole genome shotgun (WGS) entry which is preliminary data.</text>
</comment>
<organism evidence="1 2">
    <name type="scientific">Rhododendron simsii</name>
    <name type="common">Sims's rhododendron</name>
    <dbReference type="NCBI Taxonomy" id="118357"/>
    <lineage>
        <taxon>Eukaryota</taxon>
        <taxon>Viridiplantae</taxon>
        <taxon>Streptophyta</taxon>
        <taxon>Embryophyta</taxon>
        <taxon>Tracheophyta</taxon>
        <taxon>Spermatophyta</taxon>
        <taxon>Magnoliopsida</taxon>
        <taxon>eudicotyledons</taxon>
        <taxon>Gunneridae</taxon>
        <taxon>Pentapetalae</taxon>
        <taxon>asterids</taxon>
        <taxon>Ericales</taxon>
        <taxon>Ericaceae</taxon>
        <taxon>Ericoideae</taxon>
        <taxon>Rhodoreae</taxon>
        <taxon>Rhododendron</taxon>
    </lineage>
</organism>
<name>A0A834G3X6_RHOSS</name>
<evidence type="ECO:0000313" key="1">
    <source>
        <dbReference type="EMBL" id="KAF7124063.1"/>
    </source>
</evidence>
<dbReference type="Proteomes" id="UP000626092">
    <property type="component" value="Unassembled WGS sequence"/>
</dbReference>
<dbReference type="AlphaFoldDB" id="A0A834G3X6"/>